<dbReference type="AlphaFoldDB" id="B7VPW2"/>
<dbReference type="KEGG" id="vsp:VS_1879"/>
<accession>B7VPW2</accession>
<evidence type="ECO:0000313" key="2">
    <source>
        <dbReference type="Proteomes" id="UP000009100"/>
    </source>
</evidence>
<dbReference type="Proteomes" id="UP000009100">
    <property type="component" value="Chromosome 1"/>
</dbReference>
<reference evidence="1 2" key="1">
    <citation type="submission" date="2009-02" db="EMBL/GenBank/DDBJ databases">
        <title>Vibrio splendidus str. LGP32 complete genome.</title>
        <authorList>
            <person name="Mazel D."/>
            <person name="Le Roux F."/>
        </authorList>
    </citation>
    <scope>NUCLEOTIDE SEQUENCE [LARGE SCALE GENOMIC DNA]</scope>
    <source>
        <strain evidence="1 2">LGP32</strain>
    </source>
</reference>
<evidence type="ECO:0000313" key="1">
    <source>
        <dbReference type="EMBL" id="CAV19062.1"/>
    </source>
</evidence>
<name>B7VPW2_VIBA3</name>
<dbReference type="EMBL" id="FM954972">
    <property type="protein sequence ID" value="CAV19062.1"/>
    <property type="molecule type" value="Genomic_DNA"/>
</dbReference>
<proteinExistence type="predicted"/>
<gene>
    <name evidence="1" type="ordered locus">VS_1879</name>
</gene>
<organism evidence="1 2">
    <name type="scientific">Vibrio atlanticus (strain LGP32)</name>
    <name type="common">Vibrio splendidus (strain Mel32)</name>
    <dbReference type="NCBI Taxonomy" id="575788"/>
    <lineage>
        <taxon>Bacteria</taxon>
        <taxon>Pseudomonadati</taxon>
        <taxon>Pseudomonadota</taxon>
        <taxon>Gammaproteobacteria</taxon>
        <taxon>Vibrionales</taxon>
        <taxon>Vibrionaceae</taxon>
        <taxon>Vibrio</taxon>
    </lineage>
</organism>
<protein>
    <submittedName>
        <fullName evidence="1">Uncharacterized protein</fullName>
    </submittedName>
</protein>
<sequence>MCLSFILAFKNTNISPEKITDINESIAPFKEKRISQNAPIDKLISAFTSNGRKLSGYTTPAKNNSNTEIIEKLIRLDESCPELSFST</sequence>
<dbReference type="HOGENOM" id="CLU_2482486_0_0_6"/>